<keyword evidence="3" id="KW-0862">Zinc</keyword>
<gene>
    <name evidence="7" type="ORF">PLXY2_LOCUS3079</name>
</gene>
<keyword evidence="1" id="KW-0479">Metal-binding</keyword>
<dbReference type="GO" id="GO:0061630">
    <property type="term" value="F:ubiquitin protein ligase activity"/>
    <property type="evidence" value="ECO:0007669"/>
    <property type="project" value="TreeGrafter"/>
</dbReference>
<dbReference type="InterPro" id="IPR004162">
    <property type="entry name" value="SINA-like_animal"/>
</dbReference>
<feature type="compositionally biased region" description="Polar residues" evidence="5">
    <location>
        <begin position="1"/>
        <end position="11"/>
    </location>
</feature>
<dbReference type="InterPro" id="IPR008974">
    <property type="entry name" value="TRAF-like"/>
</dbReference>
<feature type="compositionally biased region" description="Polar residues" evidence="5">
    <location>
        <begin position="118"/>
        <end position="135"/>
    </location>
</feature>
<feature type="compositionally biased region" description="Polar residues" evidence="5">
    <location>
        <begin position="70"/>
        <end position="79"/>
    </location>
</feature>
<dbReference type="GO" id="GO:0043161">
    <property type="term" value="P:proteasome-mediated ubiquitin-dependent protein catabolic process"/>
    <property type="evidence" value="ECO:0007669"/>
    <property type="project" value="TreeGrafter"/>
</dbReference>
<dbReference type="EMBL" id="CAJHNJ030000008">
    <property type="protein sequence ID" value="CAG9104037.1"/>
    <property type="molecule type" value="Genomic_DNA"/>
</dbReference>
<feature type="region of interest" description="Disordered" evidence="5">
    <location>
        <begin position="1"/>
        <end position="54"/>
    </location>
</feature>
<dbReference type="InterPro" id="IPR013010">
    <property type="entry name" value="Znf_SIAH"/>
</dbReference>
<comment type="caution">
    <text evidence="7">The sequence shown here is derived from an EMBL/GenBank/DDBJ whole genome shotgun (WGS) entry which is preliminary data.</text>
</comment>
<dbReference type="Gene3D" id="2.60.210.10">
    <property type="entry name" value="Apoptosis, Tumor Necrosis Factor Receptor Associated Protein 2, Chain A"/>
    <property type="match status" value="1"/>
</dbReference>
<evidence type="ECO:0000256" key="2">
    <source>
        <dbReference type="ARBA" id="ARBA00022771"/>
    </source>
</evidence>
<dbReference type="SUPFAM" id="SSF49599">
    <property type="entry name" value="TRAF domain-like"/>
    <property type="match status" value="1"/>
</dbReference>
<accession>A0A8S4DSG9</accession>
<evidence type="ECO:0000313" key="7">
    <source>
        <dbReference type="EMBL" id="CAG9104037.1"/>
    </source>
</evidence>
<dbReference type="Proteomes" id="UP000653454">
    <property type="component" value="Unassembled WGS sequence"/>
</dbReference>
<keyword evidence="2 4" id="KW-0863">Zinc-finger</keyword>
<sequence length="465" mass="51200">MGSDQSTSAQRNPEPPRPARPDRESENRSEPSRPQHQINIIFRDERLADNNGNRNLYPSLDGITAEVQTLTDPSQSSNPGPRIAVESAQSQSVLISRASRNAPASQASNPGPHRAVESVQSQGVLTSIQSRNAPNSEFDIVDYNAAPERMPTPSAPPEPCEQSHGRSRSGQRAPHRARVSRDNACPTCDEQYGVDIFQCARGHSACASCWARGVRCALCRQPLTDTRNYALQDLLANMKIPCRNAQAGCSLTFRTTDMAEHLTECPFQVFQCPMLHLGNCFEHVRVCDIARHFAARHPRHRAEAGAPLGLPLRPGRALRLVTVSRSHFLLHVLVHRGTVKMTVQLLGTQHSAAKWTYDLHVYNKSEPRRKYLSTNVCTSAFASPVVWFRDVDCAALALPYATTMEDGGEMAYKLFIRREGDEQPECREGGGGRGRGGRGRGGRGRGGRGRGGVATARTYYRQTTD</sequence>
<feature type="compositionally biased region" description="Basic residues" evidence="5">
    <location>
        <begin position="165"/>
        <end position="178"/>
    </location>
</feature>
<protein>
    <submittedName>
        <fullName evidence="7">(diamondback moth) hypothetical protein</fullName>
    </submittedName>
</protein>
<feature type="compositionally biased region" description="Basic residues" evidence="5">
    <location>
        <begin position="435"/>
        <end position="448"/>
    </location>
</feature>
<name>A0A8S4DSG9_PLUXY</name>
<dbReference type="AlphaFoldDB" id="A0A8S4DSG9"/>
<evidence type="ECO:0000259" key="6">
    <source>
        <dbReference type="PROSITE" id="PS51081"/>
    </source>
</evidence>
<dbReference type="GO" id="GO:0005737">
    <property type="term" value="C:cytoplasm"/>
    <property type="evidence" value="ECO:0007669"/>
    <property type="project" value="TreeGrafter"/>
</dbReference>
<feature type="compositionally biased region" description="Polar residues" evidence="5">
    <location>
        <begin position="87"/>
        <end position="109"/>
    </location>
</feature>
<feature type="compositionally biased region" description="Basic and acidic residues" evidence="5">
    <location>
        <begin position="17"/>
        <end position="33"/>
    </location>
</feature>
<organism evidence="7 8">
    <name type="scientific">Plutella xylostella</name>
    <name type="common">Diamondback moth</name>
    <name type="synonym">Plutella maculipennis</name>
    <dbReference type="NCBI Taxonomy" id="51655"/>
    <lineage>
        <taxon>Eukaryota</taxon>
        <taxon>Metazoa</taxon>
        <taxon>Ecdysozoa</taxon>
        <taxon>Arthropoda</taxon>
        <taxon>Hexapoda</taxon>
        <taxon>Insecta</taxon>
        <taxon>Pterygota</taxon>
        <taxon>Neoptera</taxon>
        <taxon>Endopterygota</taxon>
        <taxon>Lepidoptera</taxon>
        <taxon>Glossata</taxon>
        <taxon>Ditrysia</taxon>
        <taxon>Yponomeutoidea</taxon>
        <taxon>Plutellidae</taxon>
        <taxon>Plutella</taxon>
    </lineage>
</organism>
<reference evidence="7" key="1">
    <citation type="submission" date="2020-11" db="EMBL/GenBank/DDBJ databases">
        <authorList>
            <person name="Whiteford S."/>
        </authorList>
    </citation>
    <scope>NUCLEOTIDE SEQUENCE</scope>
</reference>
<feature type="domain" description="SIAH-type" evidence="6">
    <location>
        <begin position="237"/>
        <end position="298"/>
    </location>
</feature>
<dbReference type="GO" id="GO:0031624">
    <property type="term" value="F:ubiquitin conjugating enzyme binding"/>
    <property type="evidence" value="ECO:0007669"/>
    <property type="project" value="TreeGrafter"/>
</dbReference>
<dbReference type="Gene3D" id="3.30.40.10">
    <property type="entry name" value="Zinc/RING finger domain, C3HC4 (zinc finger)"/>
    <property type="match status" value="2"/>
</dbReference>
<dbReference type="PANTHER" id="PTHR45877:SF2">
    <property type="entry name" value="E3 UBIQUITIN-PROTEIN LIGASE SINA-RELATED"/>
    <property type="match status" value="1"/>
</dbReference>
<evidence type="ECO:0000256" key="5">
    <source>
        <dbReference type="SAM" id="MobiDB-lite"/>
    </source>
</evidence>
<dbReference type="Pfam" id="PF21361">
    <property type="entry name" value="Sina_ZnF"/>
    <property type="match status" value="1"/>
</dbReference>
<evidence type="ECO:0000256" key="3">
    <source>
        <dbReference type="ARBA" id="ARBA00022833"/>
    </source>
</evidence>
<dbReference type="GO" id="GO:0008270">
    <property type="term" value="F:zinc ion binding"/>
    <property type="evidence" value="ECO:0007669"/>
    <property type="project" value="UniProtKB-KW"/>
</dbReference>
<dbReference type="InterPro" id="IPR013083">
    <property type="entry name" value="Znf_RING/FYVE/PHD"/>
</dbReference>
<evidence type="ECO:0000313" key="8">
    <source>
        <dbReference type="Proteomes" id="UP000653454"/>
    </source>
</evidence>
<dbReference type="PROSITE" id="PS51081">
    <property type="entry name" value="ZF_SIAH"/>
    <property type="match status" value="1"/>
</dbReference>
<keyword evidence="8" id="KW-1185">Reference proteome</keyword>
<dbReference type="PANTHER" id="PTHR45877">
    <property type="entry name" value="E3 UBIQUITIN-PROTEIN LIGASE SIAH2"/>
    <property type="match status" value="1"/>
</dbReference>
<feature type="region of interest" description="Disordered" evidence="5">
    <location>
        <begin position="70"/>
        <end position="180"/>
    </location>
</feature>
<evidence type="ECO:0000256" key="1">
    <source>
        <dbReference type="ARBA" id="ARBA00022723"/>
    </source>
</evidence>
<proteinExistence type="predicted"/>
<feature type="region of interest" description="Disordered" evidence="5">
    <location>
        <begin position="422"/>
        <end position="465"/>
    </location>
</feature>
<evidence type="ECO:0000256" key="4">
    <source>
        <dbReference type="PROSITE-ProRule" id="PRU00455"/>
    </source>
</evidence>